<evidence type="ECO:0000256" key="1">
    <source>
        <dbReference type="SAM" id="Coils"/>
    </source>
</evidence>
<sequence length="105" mass="12447">MGALFSRKKQSTVEVLEDLERDITRLETERRHTEIRQKRFIAKLTLALCCVLVIVLAYGLYVHWPDNYLEWAVAAVILGLCYIPVFLSRFVARFIFNKRLEWKDE</sequence>
<feature type="transmembrane region" description="Helical" evidence="2">
    <location>
        <begin position="40"/>
        <end position="62"/>
    </location>
</feature>
<proteinExistence type="predicted"/>
<evidence type="ECO:0000256" key="2">
    <source>
        <dbReference type="SAM" id="Phobius"/>
    </source>
</evidence>
<dbReference type="Proteomes" id="UP000887566">
    <property type="component" value="Unplaced"/>
</dbReference>
<dbReference type="WBParaSite" id="PSAMB.scaffold451size50595.g5988.t1">
    <property type="protein sequence ID" value="PSAMB.scaffold451size50595.g5988.t1"/>
    <property type="gene ID" value="PSAMB.scaffold451size50595.g5988"/>
</dbReference>
<evidence type="ECO:0000313" key="3">
    <source>
        <dbReference type="Proteomes" id="UP000887566"/>
    </source>
</evidence>
<keyword evidence="1" id="KW-0175">Coiled coil</keyword>
<feature type="coiled-coil region" evidence="1">
    <location>
        <begin position="9"/>
        <end position="36"/>
    </location>
</feature>
<organism evidence="3 4">
    <name type="scientific">Plectus sambesii</name>
    <dbReference type="NCBI Taxonomy" id="2011161"/>
    <lineage>
        <taxon>Eukaryota</taxon>
        <taxon>Metazoa</taxon>
        <taxon>Ecdysozoa</taxon>
        <taxon>Nematoda</taxon>
        <taxon>Chromadorea</taxon>
        <taxon>Plectida</taxon>
        <taxon>Plectina</taxon>
        <taxon>Plectoidea</taxon>
        <taxon>Plectidae</taxon>
        <taxon>Plectus</taxon>
    </lineage>
</organism>
<reference evidence="4" key="1">
    <citation type="submission" date="2022-11" db="UniProtKB">
        <authorList>
            <consortium name="WormBaseParasite"/>
        </authorList>
    </citation>
    <scope>IDENTIFICATION</scope>
</reference>
<dbReference type="AlphaFoldDB" id="A0A914WKD1"/>
<name>A0A914WKD1_9BILA</name>
<evidence type="ECO:0000313" key="4">
    <source>
        <dbReference type="WBParaSite" id="PSAMB.scaffold451size50595.g5988.t1"/>
    </source>
</evidence>
<keyword evidence="2" id="KW-0812">Transmembrane</keyword>
<protein>
    <submittedName>
        <fullName evidence="4">Uncharacterized protein</fullName>
    </submittedName>
</protein>
<keyword evidence="2" id="KW-0472">Membrane</keyword>
<accession>A0A914WKD1</accession>
<keyword evidence="3" id="KW-1185">Reference proteome</keyword>
<keyword evidence="2" id="KW-1133">Transmembrane helix</keyword>
<feature type="transmembrane region" description="Helical" evidence="2">
    <location>
        <begin position="68"/>
        <end position="92"/>
    </location>
</feature>